<reference evidence="1" key="1">
    <citation type="submission" date="2018-11" db="EMBL/GenBank/DDBJ databases">
        <authorList>
            <consortium name="Pathogen Informatics"/>
        </authorList>
    </citation>
    <scope>NUCLEOTIDE SEQUENCE</scope>
</reference>
<dbReference type="EMBL" id="CAAALY010132865">
    <property type="protein sequence ID" value="VEL32310.1"/>
    <property type="molecule type" value="Genomic_DNA"/>
</dbReference>
<dbReference type="AlphaFoldDB" id="A0A3S5AZB2"/>
<organism evidence="1 2">
    <name type="scientific">Protopolystoma xenopodis</name>
    <dbReference type="NCBI Taxonomy" id="117903"/>
    <lineage>
        <taxon>Eukaryota</taxon>
        <taxon>Metazoa</taxon>
        <taxon>Spiralia</taxon>
        <taxon>Lophotrochozoa</taxon>
        <taxon>Platyhelminthes</taxon>
        <taxon>Monogenea</taxon>
        <taxon>Polyopisthocotylea</taxon>
        <taxon>Polystomatidea</taxon>
        <taxon>Polystomatidae</taxon>
        <taxon>Protopolystoma</taxon>
    </lineage>
</organism>
<gene>
    <name evidence="1" type="ORF">PXEA_LOCUS25750</name>
</gene>
<keyword evidence="2" id="KW-1185">Reference proteome</keyword>
<dbReference type="Proteomes" id="UP000784294">
    <property type="component" value="Unassembled WGS sequence"/>
</dbReference>
<accession>A0A3S5AZB2</accession>
<proteinExistence type="predicted"/>
<protein>
    <submittedName>
        <fullName evidence="1">Uncharacterized protein</fullName>
    </submittedName>
</protein>
<evidence type="ECO:0000313" key="2">
    <source>
        <dbReference type="Proteomes" id="UP000784294"/>
    </source>
</evidence>
<sequence length="33" mass="3753">MMAVARKRERPQVALPTRIRLGLGVRASKKQHP</sequence>
<comment type="caution">
    <text evidence="1">The sequence shown here is derived from an EMBL/GenBank/DDBJ whole genome shotgun (WGS) entry which is preliminary data.</text>
</comment>
<evidence type="ECO:0000313" key="1">
    <source>
        <dbReference type="EMBL" id="VEL32310.1"/>
    </source>
</evidence>
<name>A0A3S5AZB2_9PLAT</name>